<gene>
    <name evidence="1" type="ORF">BaRGS_00036934</name>
</gene>
<dbReference type="EMBL" id="JACVVK020000537">
    <property type="protein sequence ID" value="KAK7467828.1"/>
    <property type="molecule type" value="Genomic_DNA"/>
</dbReference>
<evidence type="ECO:0000313" key="1">
    <source>
        <dbReference type="EMBL" id="KAK7467828.1"/>
    </source>
</evidence>
<evidence type="ECO:0000313" key="2">
    <source>
        <dbReference type="Proteomes" id="UP001519460"/>
    </source>
</evidence>
<accession>A0ABD0JA23</accession>
<dbReference type="Proteomes" id="UP001519460">
    <property type="component" value="Unassembled WGS sequence"/>
</dbReference>
<proteinExistence type="predicted"/>
<dbReference type="AlphaFoldDB" id="A0ABD0JA23"/>
<comment type="caution">
    <text evidence="1">The sequence shown here is derived from an EMBL/GenBank/DDBJ whole genome shotgun (WGS) entry which is preliminary data.</text>
</comment>
<feature type="non-terminal residue" evidence="1">
    <location>
        <position position="77"/>
    </location>
</feature>
<reference evidence="1 2" key="1">
    <citation type="journal article" date="2023" name="Sci. Data">
        <title>Genome assembly of the Korean intertidal mud-creeper Batillaria attramentaria.</title>
        <authorList>
            <person name="Patra A.K."/>
            <person name="Ho P.T."/>
            <person name="Jun S."/>
            <person name="Lee S.J."/>
            <person name="Kim Y."/>
            <person name="Won Y.J."/>
        </authorList>
    </citation>
    <scope>NUCLEOTIDE SEQUENCE [LARGE SCALE GENOMIC DNA]</scope>
    <source>
        <strain evidence="1">Wonlab-2016</strain>
    </source>
</reference>
<name>A0ABD0JA23_9CAEN</name>
<sequence length="77" mass="8654">PSDPTLPNLRHAQFLRFRSEGYFLTSAMSELDPSRPFLARWTIVTSTQGLPPAPDDASLLLTALCIHDNRIRESCLQ</sequence>
<organism evidence="1 2">
    <name type="scientific">Batillaria attramentaria</name>
    <dbReference type="NCBI Taxonomy" id="370345"/>
    <lineage>
        <taxon>Eukaryota</taxon>
        <taxon>Metazoa</taxon>
        <taxon>Spiralia</taxon>
        <taxon>Lophotrochozoa</taxon>
        <taxon>Mollusca</taxon>
        <taxon>Gastropoda</taxon>
        <taxon>Caenogastropoda</taxon>
        <taxon>Sorbeoconcha</taxon>
        <taxon>Cerithioidea</taxon>
        <taxon>Batillariidae</taxon>
        <taxon>Batillaria</taxon>
    </lineage>
</organism>
<feature type="non-terminal residue" evidence="1">
    <location>
        <position position="1"/>
    </location>
</feature>
<protein>
    <submittedName>
        <fullName evidence="1">Uncharacterized protein</fullName>
    </submittedName>
</protein>
<keyword evidence="2" id="KW-1185">Reference proteome</keyword>